<dbReference type="EMBL" id="JAUSVX010000032">
    <property type="protein sequence ID" value="MDQ0475242.1"/>
    <property type="molecule type" value="Genomic_DNA"/>
</dbReference>
<sequence length="233" mass="25924">MARFHPVTTPEAALIVLRYYNDALLHWIVPDEHPEPDPAGICACLPQGSISSAVVRWDGFSPHPQIAFHIGDRNPRYIDPEGFLVLRALTLFGGFPSIVADRKKGSPGELHYVVVFEQNLALHRLLADTGADADTRLIEDHHDLRLSNMMHSASKTGGRSPWRVRETAIRLALGRCDLNWEKWALAITRPDYEALLRGSFKLLDAARGYHLCRTVPEPEPLPALVALDVLGSC</sequence>
<organism evidence="1 2">
    <name type="scientific">Labrys wisconsinensis</name>
    <dbReference type="NCBI Taxonomy" id="425677"/>
    <lineage>
        <taxon>Bacteria</taxon>
        <taxon>Pseudomonadati</taxon>
        <taxon>Pseudomonadota</taxon>
        <taxon>Alphaproteobacteria</taxon>
        <taxon>Hyphomicrobiales</taxon>
        <taxon>Xanthobacteraceae</taxon>
        <taxon>Labrys</taxon>
    </lineage>
</organism>
<proteinExistence type="predicted"/>
<protein>
    <submittedName>
        <fullName evidence="1">Uncharacterized protein</fullName>
    </submittedName>
</protein>
<dbReference type="Proteomes" id="UP001242480">
    <property type="component" value="Unassembled WGS sequence"/>
</dbReference>
<comment type="caution">
    <text evidence="1">The sequence shown here is derived from an EMBL/GenBank/DDBJ whole genome shotgun (WGS) entry which is preliminary data.</text>
</comment>
<gene>
    <name evidence="1" type="ORF">QO011_008284</name>
</gene>
<accession>A0ABU0JLT2</accession>
<keyword evidence="2" id="KW-1185">Reference proteome</keyword>
<reference evidence="1 2" key="1">
    <citation type="submission" date="2023-07" db="EMBL/GenBank/DDBJ databases">
        <title>Genomic Encyclopedia of Type Strains, Phase IV (KMG-IV): sequencing the most valuable type-strain genomes for metagenomic binning, comparative biology and taxonomic classification.</title>
        <authorList>
            <person name="Goeker M."/>
        </authorList>
    </citation>
    <scope>NUCLEOTIDE SEQUENCE [LARGE SCALE GENOMIC DNA]</scope>
    <source>
        <strain evidence="1 2">DSM 19619</strain>
    </source>
</reference>
<evidence type="ECO:0000313" key="2">
    <source>
        <dbReference type="Proteomes" id="UP001242480"/>
    </source>
</evidence>
<evidence type="ECO:0000313" key="1">
    <source>
        <dbReference type="EMBL" id="MDQ0475242.1"/>
    </source>
</evidence>
<dbReference type="RefSeq" id="WP_307286198.1">
    <property type="nucleotide sequence ID" value="NZ_JAUSVX010000032.1"/>
</dbReference>
<name>A0ABU0JLT2_9HYPH</name>